<dbReference type="Pfam" id="PF01541">
    <property type="entry name" value="GIY-YIG"/>
    <property type="match status" value="1"/>
</dbReference>
<evidence type="ECO:0000313" key="3">
    <source>
        <dbReference type="EMBL" id="PIP61403.1"/>
    </source>
</evidence>
<dbReference type="InterPro" id="IPR000305">
    <property type="entry name" value="GIY-YIG_endonuc"/>
</dbReference>
<feature type="domain" description="GIY-YIG" evidence="2">
    <location>
        <begin position="1"/>
        <end position="74"/>
    </location>
</feature>
<dbReference type="SMART" id="SM00465">
    <property type="entry name" value="GIYc"/>
    <property type="match status" value="1"/>
</dbReference>
<dbReference type="InterPro" id="IPR035901">
    <property type="entry name" value="GIY-YIG_endonuc_sf"/>
</dbReference>
<comment type="caution">
    <text evidence="3">The sequence shown here is derived from an EMBL/GenBank/DDBJ whole genome shotgun (WGS) entry which is preliminary data.</text>
</comment>
<dbReference type="PROSITE" id="PS50164">
    <property type="entry name" value="GIY_YIG"/>
    <property type="match status" value="1"/>
</dbReference>
<dbReference type="SUPFAM" id="SSF82771">
    <property type="entry name" value="GIY-YIG endonuclease"/>
    <property type="match status" value="1"/>
</dbReference>
<dbReference type="PANTHER" id="PTHR34477">
    <property type="entry name" value="UPF0213 PROTEIN YHBQ"/>
    <property type="match status" value="1"/>
</dbReference>
<evidence type="ECO:0000313" key="4">
    <source>
        <dbReference type="Proteomes" id="UP000231246"/>
    </source>
</evidence>
<proteinExistence type="inferred from homology"/>
<accession>A0A2H0BUQ5</accession>
<evidence type="ECO:0000256" key="1">
    <source>
        <dbReference type="ARBA" id="ARBA00007435"/>
    </source>
</evidence>
<name>A0A2H0BUQ5_9BACT</name>
<dbReference type="Gene3D" id="3.40.1440.10">
    <property type="entry name" value="GIY-YIG endonuclease"/>
    <property type="match status" value="1"/>
</dbReference>
<dbReference type="InterPro" id="IPR050190">
    <property type="entry name" value="UPF0213_domain"/>
</dbReference>
<dbReference type="Proteomes" id="UP000231246">
    <property type="component" value="Unassembled WGS sequence"/>
</dbReference>
<protein>
    <submittedName>
        <fullName evidence="3">Excinuclease ABC subunit C</fullName>
    </submittedName>
</protein>
<dbReference type="EMBL" id="PCTA01000027">
    <property type="protein sequence ID" value="PIP61403.1"/>
    <property type="molecule type" value="Genomic_DNA"/>
</dbReference>
<organism evidence="3 4">
    <name type="scientific">Candidatus Roizmanbacteria bacterium CG22_combo_CG10-13_8_21_14_all_38_20</name>
    <dbReference type="NCBI Taxonomy" id="1974862"/>
    <lineage>
        <taxon>Bacteria</taxon>
        <taxon>Candidatus Roizmaniibacteriota</taxon>
    </lineage>
</organism>
<sequence>MYYVYILHCADGKLYTGYSSDLKKRIEKHQKGFVRSTKSKLSIRLIYYEAFIEEKDAKQRELYLKGGNGKKEIEVMLQSYFEKTPWIK</sequence>
<dbReference type="AlphaFoldDB" id="A0A2H0BUQ5"/>
<reference evidence="3 4" key="1">
    <citation type="submission" date="2017-09" db="EMBL/GenBank/DDBJ databases">
        <title>Depth-based differentiation of microbial function through sediment-hosted aquifers and enrichment of novel symbionts in the deep terrestrial subsurface.</title>
        <authorList>
            <person name="Probst A.J."/>
            <person name="Ladd B."/>
            <person name="Jarett J.K."/>
            <person name="Geller-Mcgrath D.E."/>
            <person name="Sieber C.M."/>
            <person name="Emerson J.B."/>
            <person name="Anantharaman K."/>
            <person name="Thomas B.C."/>
            <person name="Malmstrom R."/>
            <person name="Stieglmeier M."/>
            <person name="Klingl A."/>
            <person name="Woyke T."/>
            <person name="Ryan C.M."/>
            <person name="Banfield J.F."/>
        </authorList>
    </citation>
    <scope>NUCLEOTIDE SEQUENCE [LARGE SCALE GENOMIC DNA]</scope>
    <source>
        <strain evidence="3">CG22_combo_CG10-13_8_21_14_all_38_20</strain>
    </source>
</reference>
<evidence type="ECO:0000259" key="2">
    <source>
        <dbReference type="PROSITE" id="PS50164"/>
    </source>
</evidence>
<comment type="similarity">
    <text evidence="1">Belongs to the UPF0213 family.</text>
</comment>
<gene>
    <name evidence="3" type="ORF">COW99_04360</name>
</gene>
<dbReference type="PANTHER" id="PTHR34477:SF1">
    <property type="entry name" value="UPF0213 PROTEIN YHBQ"/>
    <property type="match status" value="1"/>
</dbReference>